<reference evidence="2 3" key="1">
    <citation type="submission" date="2024-09" db="EMBL/GenBank/DDBJ databases">
        <title>Laminarin stimulates single cell rates of sulfate reduction while oxygen inhibits transcriptomic activity in coastal marine sediment.</title>
        <authorList>
            <person name="Lindsay M."/>
            <person name="Orcutt B."/>
            <person name="Emerson D."/>
            <person name="Stepanauskas R."/>
            <person name="D'Angelo T."/>
        </authorList>
    </citation>
    <scope>NUCLEOTIDE SEQUENCE [LARGE SCALE GENOMIC DNA]</scope>
    <source>
        <strain evidence="2">SAG AM-311-K15</strain>
    </source>
</reference>
<proteinExistence type="predicted"/>
<sequence length="196" mass="21411">IYRIFTIVGVLLFCSVTDSAALNFEIDPQESIGLNVELGGAVDPDVIGGHAGICGYVTPVLSLKGGFSFLASEDFDDFFGGLELAMRASFPTRISPFVGLGLFAGYSNKYVSADEDGIDNDGDGEVDESGEEDKVIDNVLASIYPEAGSHFWITDFFRLTLTAEYHYTTEGRDHDYLIYRVGFSFIFSTSEKISDE</sequence>
<keyword evidence="3" id="KW-1185">Reference proteome</keyword>
<evidence type="ECO:0008006" key="4">
    <source>
        <dbReference type="Google" id="ProtNLM"/>
    </source>
</evidence>
<comment type="caution">
    <text evidence="2">The sequence shown here is derived from an EMBL/GenBank/DDBJ whole genome shotgun (WGS) entry which is preliminary data.</text>
</comment>
<evidence type="ECO:0000313" key="2">
    <source>
        <dbReference type="EMBL" id="MFC1849515.1"/>
    </source>
</evidence>
<gene>
    <name evidence="2" type="ORF">ACFL27_04820</name>
</gene>
<protein>
    <recommendedName>
        <fullName evidence="4">Outer membrane protein beta-barrel domain-containing protein</fullName>
    </recommendedName>
</protein>
<evidence type="ECO:0000313" key="3">
    <source>
        <dbReference type="Proteomes" id="UP001594351"/>
    </source>
</evidence>
<feature type="chain" id="PRO_5047459794" description="Outer membrane protein beta-barrel domain-containing protein" evidence="1">
    <location>
        <begin position="21"/>
        <end position="196"/>
    </location>
</feature>
<accession>A0ABV6YTI8</accession>
<keyword evidence="1" id="KW-0732">Signal</keyword>
<feature type="non-terminal residue" evidence="2">
    <location>
        <position position="1"/>
    </location>
</feature>
<feature type="signal peptide" evidence="1">
    <location>
        <begin position="1"/>
        <end position="20"/>
    </location>
</feature>
<organism evidence="2 3">
    <name type="scientific">candidate division CSSED10-310 bacterium</name>
    <dbReference type="NCBI Taxonomy" id="2855610"/>
    <lineage>
        <taxon>Bacteria</taxon>
        <taxon>Bacteria division CSSED10-310</taxon>
    </lineage>
</organism>
<dbReference type="EMBL" id="JBHPBY010000042">
    <property type="protein sequence ID" value="MFC1849515.1"/>
    <property type="molecule type" value="Genomic_DNA"/>
</dbReference>
<evidence type="ECO:0000256" key="1">
    <source>
        <dbReference type="SAM" id="SignalP"/>
    </source>
</evidence>
<dbReference type="Proteomes" id="UP001594351">
    <property type="component" value="Unassembled WGS sequence"/>
</dbReference>
<name>A0ABV6YTI8_UNCC1</name>